<evidence type="ECO:0000256" key="6">
    <source>
        <dbReference type="SAM" id="Phobius"/>
    </source>
</evidence>
<comment type="similarity">
    <text evidence="2">Belongs to the GtrA family.</text>
</comment>
<keyword evidence="9" id="KW-1185">Reference proteome</keyword>
<evidence type="ECO:0000256" key="1">
    <source>
        <dbReference type="ARBA" id="ARBA00004141"/>
    </source>
</evidence>
<gene>
    <name evidence="8" type="ORF">DFJ64_2236</name>
</gene>
<name>A0A3D9VF82_THECX</name>
<keyword evidence="4 6" id="KW-1133">Transmembrane helix</keyword>
<feature type="domain" description="GtrA/DPMS transmembrane" evidence="7">
    <location>
        <begin position="48"/>
        <end position="169"/>
    </location>
</feature>
<dbReference type="InterPro" id="IPR051401">
    <property type="entry name" value="GtrA_CellWall_Glycosyl"/>
</dbReference>
<dbReference type="Pfam" id="PF04138">
    <property type="entry name" value="GtrA_DPMS_TM"/>
    <property type="match status" value="1"/>
</dbReference>
<dbReference type="PANTHER" id="PTHR38459">
    <property type="entry name" value="PROPHAGE BACTOPRENOL-LINKED GLUCOSE TRANSLOCASE HOMOLOG"/>
    <property type="match status" value="1"/>
</dbReference>
<reference evidence="8 9" key="1">
    <citation type="submission" date="2018-08" db="EMBL/GenBank/DDBJ databases">
        <title>Sequencing the genomes of 1000 actinobacteria strains.</title>
        <authorList>
            <person name="Klenk H.-P."/>
        </authorList>
    </citation>
    <scope>NUCLEOTIDE SEQUENCE [LARGE SCALE GENOMIC DNA]</scope>
    <source>
        <strain evidence="8 9">DSM 22891</strain>
    </source>
</reference>
<comment type="subcellular location">
    <subcellularLocation>
        <location evidence="1">Membrane</location>
        <topology evidence="1">Multi-pass membrane protein</topology>
    </subcellularLocation>
</comment>
<feature type="transmembrane region" description="Helical" evidence="6">
    <location>
        <begin position="42"/>
        <end position="63"/>
    </location>
</feature>
<evidence type="ECO:0000256" key="5">
    <source>
        <dbReference type="ARBA" id="ARBA00023136"/>
    </source>
</evidence>
<organism evidence="8 9">
    <name type="scientific">Thermasporomyces composti</name>
    <dbReference type="NCBI Taxonomy" id="696763"/>
    <lineage>
        <taxon>Bacteria</taxon>
        <taxon>Bacillati</taxon>
        <taxon>Actinomycetota</taxon>
        <taxon>Actinomycetes</taxon>
        <taxon>Propionibacteriales</taxon>
        <taxon>Nocardioidaceae</taxon>
        <taxon>Thermasporomyces</taxon>
    </lineage>
</organism>
<evidence type="ECO:0000256" key="3">
    <source>
        <dbReference type="ARBA" id="ARBA00022692"/>
    </source>
</evidence>
<evidence type="ECO:0000313" key="8">
    <source>
        <dbReference type="EMBL" id="REF36804.1"/>
    </source>
</evidence>
<keyword evidence="3 6" id="KW-0812">Transmembrane</keyword>
<proteinExistence type="inferred from homology"/>
<dbReference type="PANTHER" id="PTHR38459:SF1">
    <property type="entry name" value="PROPHAGE BACTOPRENOL-LINKED GLUCOSE TRANSLOCASE HOMOLOG"/>
    <property type="match status" value="1"/>
</dbReference>
<dbReference type="EMBL" id="QTUC01000001">
    <property type="protein sequence ID" value="REF36804.1"/>
    <property type="molecule type" value="Genomic_DNA"/>
</dbReference>
<feature type="transmembrane region" description="Helical" evidence="6">
    <location>
        <begin position="142"/>
        <end position="163"/>
    </location>
</feature>
<comment type="caution">
    <text evidence="8">The sequence shown here is derived from an EMBL/GenBank/DDBJ whole genome shotgun (WGS) entry which is preliminary data.</text>
</comment>
<keyword evidence="5 6" id="KW-0472">Membrane</keyword>
<evidence type="ECO:0000313" key="9">
    <source>
        <dbReference type="Proteomes" id="UP000256485"/>
    </source>
</evidence>
<dbReference type="AlphaFoldDB" id="A0A3D9VF82"/>
<feature type="transmembrane region" description="Helical" evidence="6">
    <location>
        <begin position="112"/>
        <end position="136"/>
    </location>
</feature>
<evidence type="ECO:0000259" key="7">
    <source>
        <dbReference type="Pfam" id="PF04138"/>
    </source>
</evidence>
<dbReference type="InterPro" id="IPR007267">
    <property type="entry name" value="GtrA_DPMS_TM"/>
</dbReference>
<dbReference type="Proteomes" id="UP000256485">
    <property type="component" value="Unassembled WGS sequence"/>
</dbReference>
<evidence type="ECO:0000256" key="4">
    <source>
        <dbReference type="ARBA" id="ARBA00022989"/>
    </source>
</evidence>
<sequence length="208" mass="22358">MTVVGPRCRVPSGGERPTTHAVGTGSLRLMKVRRVWQEVEHLVAELVKFGTVGGLAAIVDVALSNLLRFGIGLGPLTAKTLAVTVAATLTFLGNRFWTWRHRARQHLAKEYVLYFGLNAVGLLVALVPVGVTHYLLRLDGPVAYNVSANVVGLGLGSLFRFWAYRRWVFLPPDSAPSKEGAAAAVTDAVEPVVAAPDPARAPRLDLSD</sequence>
<evidence type="ECO:0000256" key="2">
    <source>
        <dbReference type="ARBA" id="ARBA00009399"/>
    </source>
</evidence>
<dbReference type="GO" id="GO:0000271">
    <property type="term" value="P:polysaccharide biosynthetic process"/>
    <property type="evidence" value="ECO:0007669"/>
    <property type="project" value="InterPro"/>
</dbReference>
<feature type="transmembrane region" description="Helical" evidence="6">
    <location>
        <begin position="69"/>
        <end position="92"/>
    </location>
</feature>
<protein>
    <submittedName>
        <fullName evidence="8">Putative flippase GtrA</fullName>
    </submittedName>
</protein>
<accession>A0A3D9VF82</accession>
<dbReference type="GO" id="GO:0005886">
    <property type="term" value="C:plasma membrane"/>
    <property type="evidence" value="ECO:0007669"/>
    <property type="project" value="TreeGrafter"/>
</dbReference>